<dbReference type="OrthoDB" id="1743010at2759"/>
<dbReference type="KEGG" id="mcha:111024360"/>
<reference evidence="3" key="1">
    <citation type="submission" date="2025-08" db="UniProtKB">
        <authorList>
            <consortium name="RefSeq"/>
        </authorList>
    </citation>
    <scope>IDENTIFICATION</scope>
    <source>
        <strain evidence="3">OHB3-1</strain>
    </source>
</reference>
<keyword evidence="2" id="KW-1185">Reference proteome</keyword>
<accession>A0A6J1DV70</accession>
<feature type="compositionally biased region" description="Polar residues" evidence="1">
    <location>
        <begin position="490"/>
        <end position="500"/>
    </location>
</feature>
<dbReference type="InterPro" id="IPR021109">
    <property type="entry name" value="Peptidase_aspartic_dom_sf"/>
</dbReference>
<dbReference type="CDD" id="cd00303">
    <property type="entry name" value="retropepsin_like"/>
    <property type="match status" value="1"/>
</dbReference>
<dbReference type="Gene3D" id="2.40.70.10">
    <property type="entry name" value="Acid Proteases"/>
    <property type="match status" value="1"/>
</dbReference>
<dbReference type="Proteomes" id="UP000504603">
    <property type="component" value="Unplaced"/>
</dbReference>
<feature type="region of interest" description="Disordered" evidence="1">
    <location>
        <begin position="479"/>
        <end position="500"/>
    </location>
</feature>
<evidence type="ECO:0000313" key="3">
    <source>
        <dbReference type="RefSeq" id="XP_022157707.1"/>
    </source>
</evidence>
<gene>
    <name evidence="3" type="primary">LOC111024360</name>
</gene>
<sequence>MAEQYNKRNQELGQDFERLKEQMTKILDLLMAQKGKLVVEEPHASDVVRGLDDTSLYAPGFTPQVHPHNGMTTIPGQPIFYTQTPPMVSFGEGAVQNQTFMVSEQVHPLVQQRKDINDLINNHELRNSGKVTEKAEKIASKGKLDFLEERLQAIEGADAFRSIDATQLCLMTDIVIPPKFKVLEFEKYDGTSCPRSHLIMYCKKMAAHVHEEKLLIHFIQDSLYGPASRWYMELDTAHVHKWKYRQIFLSSNTNTTWIWHQIVWISNDLENKSTENFKEYAQRWRDMAAQIQHPLTNKELTTMFINTLRSPYYDRMIGNASTDFSDIITIEERIEYGVKYGRIMDTTSDASKKKNFIPKKKEGEVHEIIYGKKPLAGNLKAIHYPVGGKPHRSYSKPLDARANTWDSNLSDVQRSYRNNSRCYDPIPLTYIELLPQLIWNWQFVPLTIDLCSHHTQNGTIIMRDAITTQGQWGIQQKAVTHSKGRRGPDVTQNPHPNHGNPTVNVIHASSEGKEVIDFVYQHLTDDCLNYSETTCLAWGNDVEAHFVNMVTEEEASSKYSFKLEPLVVIFKEQPTIISANSSILQPLTIQLPSPYKYKDNKAVPWHYGCHTLDEEVSIVTNISRVSGMTRSGICYKLETLKASQVDEQHKIWTVKGKEKDCPDLEEIWGEEPVMAKGSSFKKIVSDEEASEFLKLIKHNEYKVIEQLHHTPACISMLSIFINSKPHRKALMDVLNQSHVNYDITIEKLDGIVGNITSSNTITFMDEEIPPEGSGHTKALHTVVKCKDHAIAKVLVDNGSSLNVMPMYTLLKLPVDSTHIKHSSMVVRVFYGTHRGVVGDIELPIKIGPRTFNVTFQLMDISPTYSCLLGRPWIHSAGVIPSTLHQRLKFVFENTLICIFGQKDLLVTKSTDTPM</sequence>
<dbReference type="AlphaFoldDB" id="A0A6J1DV70"/>
<name>A0A6J1DV70_MOMCH</name>
<protein>
    <submittedName>
        <fullName evidence="3">Uncharacterized protein LOC111024360</fullName>
    </submittedName>
</protein>
<dbReference type="SUPFAM" id="SSF50630">
    <property type="entry name" value="Acid proteases"/>
    <property type="match status" value="1"/>
</dbReference>
<evidence type="ECO:0000313" key="2">
    <source>
        <dbReference type="Proteomes" id="UP000504603"/>
    </source>
</evidence>
<dbReference type="PANTHER" id="PTHR32108">
    <property type="entry name" value="DNA-DIRECTED RNA POLYMERASE SUBUNIT ALPHA"/>
    <property type="match status" value="1"/>
</dbReference>
<dbReference type="GeneID" id="111024360"/>
<dbReference type="RefSeq" id="XP_022157707.1">
    <property type="nucleotide sequence ID" value="XM_022302015.1"/>
</dbReference>
<evidence type="ECO:0000256" key="1">
    <source>
        <dbReference type="SAM" id="MobiDB-lite"/>
    </source>
</evidence>
<dbReference type="PANTHER" id="PTHR32108:SF9">
    <property type="entry name" value="REVERSE TRANSCRIPTASE RNASE H-LIKE DOMAIN-CONTAINING PROTEIN"/>
    <property type="match status" value="1"/>
</dbReference>
<proteinExistence type="predicted"/>
<organism evidence="2 3">
    <name type="scientific">Momordica charantia</name>
    <name type="common">Bitter gourd</name>
    <name type="synonym">Balsam pear</name>
    <dbReference type="NCBI Taxonomy" id="3673"/>
    <lineage>
        <taxon>Eukaryota</taxon>
        <taxon>Viridiplantae</taxon>
        <taxon>Streptophyta</taxon>
        <taxon>Embryophyta</taxon>
        <taxon>Tracheophyta</taxon>
        <taxon>Spermatophyta</taxon>
        <taxon>Magnoliopsida</taxon>
        <taxon>eudicotyledons</taxon>
        <taxon>Gunneridae</taxon>
        <taxon>Pentapetalae</taxon>
        <taxon>rosids</taxon>
        <taxon>fabids</taxon>
        <taxon>Cucurbitales</taxon>
        <taxon>Cucurbitaceae</taxon>
        <taxon>Momordiceae</taxon>
        <taxon>Momordica</taxon>
    </lineage>
</organism>